<dbReference type="EMBL" id="JAXCLX010000002">
    <property type="protein sequence ID" value="MDY0873378.1"/>
    <property type="molecule type" value="Genomic_DNA"/>
</dbReference>
<dbReference type="InterPro" id="IPR013650">
    <property type="entry name" value="ATP-grasp_succ-CoA_synth-type"/>
</dbReference>
<dbReference type="InterPro" id="IPR016102">
    <property type="entry name" value="Succinyl-CoA_synth-like"/>
</dbReference>
<feature type="binding site" evidence="6">
    <location>
        <position position="107"/>
    </location>
    <ligand>
        <name>ATP</name>
        <dbReference type="ChEBI" id="CHEBI:30616"/>
    </ligand>
</feature>
<proteinExistence type="inferred from homology"/>
<sequence>MNIHEYQAKQLLRRFGVPVPRGDVAHNLIEAESIAEELDGPTWVVKAQIHAGGRGKAGGVKVCRSIKEVVATADQMLGMQLVTHQTGPEGRLVRKVYIEQASDISRELYVAQLINRKTGGVSLIASTEGGMDIEEVAEKHPEKIIRLDMQPATPMRAFQARQVAFELGLKEREVHKFVRLVMAVNKAFRSLDAVMIEINPLVVTGVGRLVALDCKMIFDDNALFRRNDIQDLRDDNEVDPLELEAARHDLNYVKLDGDIGCMVNGAGLAMATMDIIQHFGGQPANFMDIAGAATKDRVARAFKLIFNDPGVKGILVNVFGGMMRCNSIAEGIVGAAQEVGLDRPLVVRLEGTNVELGREILEKSGLPIITATTLSDAAQKIVEATRGNVALMKRA</sequence>
<comment type="catalytic activity">
    <reaction evidence="6">
        <text>succinate + ATP + CoA = succinyl-CoA + ADP + phosphate</text>
        <dbReference type="Rhea" id="RHEA:17661"/>
        <dbReference type="ChEBI" id="CHEBI:30031"/>
        <dbReference type="ChEBI" id="CHEBI:30616"/>
        <dbReference type="ChEBI" id="CHEBI:43474"/>
        <dbReference type="ChEBI" id="CHEBI:57287"/>
        <dbReference type="ChEBI" id="CHEBI:57292"/>
        <dbReference type="ChEBI" id="CHEBI:456216"/>
        <dbReference type="EC" id="6.2.1.5"/>
    </reaction>
</comment>
<dbReference type="PANTHER" id="PTHR11815">
    <property type="entry name" value="SUCCINYL-COA SYNTHETASE BETA CHAIN"/>
    <property type="match status" value="1"/>
</dbReference>
<feature type="binding site" evidence="6">
    <location>
        <position position="46"/>
    </location>
    <ligand>
        <name>ATP</name>
        <dbReference type="ChEBI" id="CHEBI:30616"/>
    </ligand>
</feature>
<comment type="caution">
    <text evidence="6">Lacks conserved residue(s) required for the propagation of feature annotation.</text>
</comment>
<comment type="cofactor">
    <cofactor evidence="6">
        <name>Mg(2+)</name>
        <dbReference type="ChEBI" id="CHEBI:18420"/>
    </cofactor>
    <text evidence="6">Binds 1 Mg(2+) ion per subunit.</text>
</comment>
<dbReference type="InterPro" id="IPR013815">
    <property type="entry name" value="ATP_grasp_subdomain_1"/>
</dbReference>
<dbReference type="Gene3D" id="3.30.470.20">
    <property type="entry name" value="ATP-grasp fold, B domain"/>
    <property type="match status" value="1"/>
</dbReference>
<evidence type="ECO:0000256" key="5">
    <source>
        <dbReference type="ARBA" id="ARBA00022842"/>
    </source>
</evidence>
<name>A0ABU5E397_9PROT</name>
<comment type="function">
    <text evidence="6">Succinyl-CoA synthetase functions in the citric acid cycle (TCA), coupling the hydrolysis of succinyl-CoA to the synthesis of either ATP or GTP and thus represents the only step of substrate-level phosphorylation in the TCA. The beta subunit provides nucleotide specificity of the enzyme and binds the substrate succinate, while the binding sites for coenzyme A and phosphate are found in the alpha subunit.</text>
</comment>
<dbReference type="PANTHER" id="PTHR11815:SF10">
    <property type="entry name" value="SUCCINATE--COA LIGASE [GDP-FORMING] SUBUNIT BETA, MITOCHONDRIAL"/>
    <property type="match status" value="1"/>
</dbReference>
<evidence type="ECO:0000256" key="3">
    <source>
        <dbReference type="ARBA" id="ARBA00022723"/>
    </source>
</evidence>
<dbReference type="RefSeq" id="WP_320501831.1">
    <property type="nucleotide sequence ID" value="NZ_JAXCLX010000002.1"/>
</dbReference>
<feature type="binding site" evidence="6">
    <location>
        <position position="102"/>
    </location>
    <ligand>
        <name>ATP</name>
        <dbReference type="ChEBI" id="CHEBI:30616"/>
    </ligand>
</feature>
<evidence type="ECO:0000313" key="9">
    <source>
        <dbReference type="EMBL" id="MDY0873378.1"/>
    </source>
</evidence>
<dbReference type="Pfam" id="PF08442">
    <property type="entry name" value="ATP-grasp_2"/>
    <property type="match status" value="1"/>
</dbReference>
<reference evidence="9 10" key="1">
    <citation type="journal article" date="2013" name="Antonie Van Leeuwenhoek">
        <title>Dongia rigui sp. nov., isolated from freshwater of a large wetland in Korea.</title>
        <authorList>
            <person name="Baik K.S."/>
            <person name="Hwang Y.M."/>
            <person name="Choi J.S."/>
            <person name="Kwon J."/>
            <person name="Seong C.N."/>
        </authorList>
    </citation>
    <scope>NUCLEOTIDE SEQUENCE [LARGE SCALE GENOMIC DNA]</scope>
    <source>
        <strain evidence="9 10">04SU4-P</strain>
    </source>
</reference>
<dbReference type="Gene3D" id="3.40.50.261">
    <property type="entry name" value="Succinyl-CoA synthetase domains"/>
    <property type="match status" value="1"/>
</dbReference>
<organism evidence="9 10">
    <name type="scientific">Dongia rigui</name>
    <dbReference type="NCBI Taxonomy" id="940149"/>
    <lineage>
        <taxon>Bacteria</taxon>
        <taxon>Pseudomonadati</taxon>
        <taxon>Pseudomonadota</taxon>
        <taxon>Alphaproteobacteria</taxon>
        <taxon>Rhodospirillales</taxon>
        <taxon>Dongiaceae</taxon>
        <taxon>Dongia</taxon>
    </lineage>
</organism>
<comment type="similarity">
    <text evidence="6">Belongs to the succinate/malate CoA ligase beta subunit family.</text>
</comment>
<evidence type="ECO:0000256" key="4">
    <source>
        <dbReference type="ARBA" id="ARBA00022741"/>
    </source>
</evidence>
<dbReference type="PROSITE" id="PS50975">
    <property type="entry name" value="ATP_GRASP"/>
    <property type="match status" value="1"/>
</dbReference>
<keyword evidence="5 6" id="KW-0460">Magnesium</keyword>
<evidence type="ECO:0000256" key="6">
    <source>
        <dbReference type="HAMAP-Rule" id="MF_00558"/>
    </source>
</evidence>
<evidence type="ECO:0000313" key="10">
    <source>
        <dbReference type="Proteomes" id="UP001271769"/>
    </source>
</evidence>
<dbReference type="Gene3D" id="3.30.1490.20">
    <property type="entry name" value="ATP-grasp fold, A domain"/>
    <property type="match status" value="1"/>
</dbReference>
<dbReference type="InterPro" id="IPR005811">
    <property type="entry name" value="SUCC_ACL_C"/>
</dbReference>
<evidence type="ECO:0000259" key="8">
    <source>
        <dbReference type="PROSITE" id="PS50975"/>
    </source>
</evidence>
<dbReference type="InterPro" id="IPR017866">
    <property type="entry name" value="Succ-CoA_synthase_bsu_CS"/>
</dbReference>
<dbReference type="EC" id="6.2.1.5" evidence="6"/>
<keyword evidence="6 7" id="KW-0067">ATP-binding</keyword>
<comment type="catalytic activity">
    <reaction evidence="6">
        <text>GTP + succinate + CoA = succinyl-CoA + GDP + phosphate</text>
        <dbReference type="Rhea" id="RHEA:22120"/>
        <dbReference type="ChEBI" id="CHEBI:30031"/>
        <dbReference type="ChEBI" id="CHEBI:37565"/>
        <dbReference type="ChEBI" id="CHEBI:43474"/>
        <dbReference type="ChEBI" id="CHEBI:57287"/>
        <dbReference type="ChEBI" id="CHEBI:57292"/>
        <dbReference type="ChEBI" id="CHEBI:58189"/>
    </reaction>
</comment>
<dbReference type="PROSITE" id="PS01217">
    <property type="entry name" value="SUCCINYL_COA_LIG_3"/>
    <property type="match status" value="1"/>
</dbReference>
<dbReference type="GO" id="GO:0004775">
    <property type="term" value="F:succinate-CoA ligase (ADP-forming) activity"/>
    <property type="evidence" value="ECO:0007669"/>
    <property type="project" value="UniProtKB-EC"/>
</dbReference>
<feature type="binding site" evidence="6">
    <location>
        <position position="264"/>
    </location>
    <ligand>
        <name>substrate</name>
        <note>ligand shared with subunit alpha</note>
    </ligand>
</feature>
<dbReference type="SUPFAM" id="SSF56059">
    <property type="entry name" value="Glutathione synthetase ATP-binding domain-like"/>
    <property type="match status" value="1"/>
</dbReference>
<dbReference type="InterPro" id="IPR011761">
    <property type="entry name" value="ATP-grasp"/>
</dbReference>
<keyword evidence="3 6" id="KW-0479">Metal-binding</keyword>
<dbReference type="NCBIfam" id="TIGR01016">
    <property type="entry name" value="sucCoAbeta"/>
    <property type="match status" value="1"/>
</dbReference>
<dbReference type="SUPFAM" id="SSF52210">
    <property type="entry name" value="Succinyl-CoA synthetase domains"/>
    <property type="match status" value="1"/>
</dbReference>
<comment type="subunit">
    <text evidence="6">Heterotetramer of two alpha and two beta subunits.</text>
</comment>
<keyword evidence="1 6" id="KW-0816">Tricarboxylic acid cycle</keyword>
<feature type="binding site" evidence="6">
    <location>
        <begin position="53"/>
        <end position="55"/>
    </location>
    <ligand>
        <name>ATP</name>
        <dbReference type="ChEBI" id="CHEBI:30616"/>
    </ligand>
</feature>
<evidence type="ECO:0000256" key="7">
    <source>
        <dbReference type="PROSITE-ProRule" id="PRU00409"/>
    </source>
</evidence>
<comment type="pathway">
    <text evidence="6">Carbohydrate metabolism; tricarboxylic acid cycle; succinate from succinyl-CoA (ligase route): step 1/1.</text>
</comment>
<dbReference type="Proteomes" id="UP001271769">
    <property type="component" value="Unassembled WGS sequence"/>
</dbReference>
<protein>
    <recommendedName>
        <fullName evidence="6">Succinate--CoA ligase [ADP-forming] subunit beta</fullName>
        <ecNumber evidence="6">6.2.1.5</ecNumber>
    </recommendedName>
    <alternativeName>
        <fullName evidence="6">Succinyl-CoA synthetase subunit beta</fullName>
        <shortName evidence="6">SCS-beta</shortName>
    </alternativeName>
</protein>
<feature type="binding site" evidence="6">
    <location>
        <position position="199"/>
    </location>
    <ligand>
        <name>Mg(2+)</name>
        <dbReference type="ChEBI" id="CHEBI:18420"/>
    </ligand>
</feature>
<feature type="binding site" evidence="6">
    <location>
        <position position="213"/>
    </location>
    <ligand>
        <name>Mg(2+)</name>
        <dbReference type="ChEBI" id="CHEBI:18420"/>
    </ligand>
</feature>
<dbReference type="Pfam" id="PF00549">
    <property type="entry name" value="Ligase_CoA"/>
    <property type="match status" value="1"/>
</dbReference>
<keyword evidence="2 6" id="KW-0436">Ligase</keyword>
<accession>A0ABU5E397</accession>
<keyword evidence="4 6" id="KW-0547">Nucleotide-binding</keyword>
<feature type="domain" description="ATP-grasp" evidence="8">
    <location>
        <begin position="9"/>
        <end position="55"/>
    </location>
</feature>
<gene>
    <name evidence="6 9" type="primary">sucC</name>
    <name evidence="9" type="ORF">SMD31_15665</name>
</gene>
<dbReference type="NCBIfam" id="NF001913">
    <property type="entry name" value="PRK00696.1"/>
    <property type="match status" value="1"/>
</dbReference>
<dbReference type="PIRSF" id="PIRSF001554">
    <property type="entry name" value="SucCS_beta"/>
    <property type="match status" value="1"/>
</dbReference>
<evidence type="ECO:0000256" key="2">
    <source>
        <dbReference type="ARBA" id="ARBA00022598"/>
    </source>
</evidence>
<evidence type="ECO:0000256" key="1">
    <source>
        <dbReference type="ARBA" id="ARBA00022532"/>
    </source>
</evidence>
<keyword evidence="10" id="KW-1185">Reference proteome</keyword>
<feature type="binding site" evidence="6">
    <location>
        <position position="99"/>
    </location>
    <ligand>
        <name>ATP</name>
        <dbReference type="ChEBI" id="CHEBI:30616"/>
    </ligand>
</feature>
<comment type="caution">
    <text evidence="9">The sequence shown here is derived from an EMBL/GenBank/DDBJ whole genome shotgun (WGS) entry which is preliminary data.</text>
</comment>
<dbReference type="InterPro" id="IPR005809">
    <property type="entry name" value="Succ_CoA_ligase-like_bsu"/>
</dbReference>
<dbReference type="HAMAP" id="MF_00558">
    <property type="entry name" value="Succ_CoA_beta"/>
    <property type="match status" value="1"/>
</dbReference>